<reference evidence="4" key="1">
    <citation type="submission" date="2015-10" db="EMBL/GenBank/DDBJ databases">
        <authorList>
            <person name="Gilbert D.G."/>
        </authorList>
    </citation>
    <scope>NUCLEOTIDE SEQUENCE</scope>
</reference>
<sequence>MQSFEERASLYKSESEAFQEYLKALPSEFWGRQSACDEWLVGDVVAHLVGNSEFYAGTVTRGLQGESSPPEGRPDAGTGHPSISAAALAKSSIEAKERLGDKLLETYLEKDNILINLLTGLSPEDQVKPCYHPGSIVPAGNFVDLRFKEIVLHQWDIRSVIEEKFGLSAASLGSMVILIQESFASGSLRWAFWSGPPLDGPVRYRFEVKSPVAVTADIVVEGDKFHYEEAPQGTADVTFRCHTHIFALLMYGRMPAAEAMAAGHLAVDGDRALAEKFSQWFKGI</sequence>
<gene>
    <name evidence="4" type="ORF">MGWOODY_Clf71</name>
</gene>
<name>A0A161JVU3_9ZZZZ</name>
<evidence type="ECO:0000259" key="2">
    <source>
        <dbReference type="Pfam" id="PF02036"/>
    </source>
</evidence>
<evidence type="ECO:0000259" key="3">
    <source>
        <dbReference type="Pfam" id="PF11716"/>
    </source>
</evidence>
<dbReference type="Gene3D" id="1.20.120.450">
    <property type="entry name" value="dinb family like domain"/>
    <property type="match status" value="1"/>
</dbReference>
<dbReference type="InterPro" id="IPR036527">
    <property type="entry name" value="SCP2_sterol-bd_dom_sf"/>
</dbReference>
<dbReference type="InterPro" id="IPR003033">
    <property type="entry name" value="SCP2_sterol-bd_dom"/>
</dbReference>
<dbReference type="AlphaFoldDB" id="A0A161JVU3"/>
<proteinExistence type="predicted"/>
<dbReference type="EMBL" id="FAXA01000477">
    <property type="protein sequence ID" value="CUV05958.1"/>
    <property type="molecule type" value="Genomic_DNA"/>
</dbReference>
<organism evidence="4">
    <name type="scientific">hydrothermal vent metagenome</name>
    <dbReference type="NCBI Taxonomy" id="652676"/>
    <lineage>
        <taxon>unclassified sequences</taxon>
        <taxon>metagenomes</taxon>
        <taxon>ecological metagenomes</taxon>
    </lineage>
</organism>
<dbReference type="Pfam" id="PF02036">
    <property type="entry name" value="SCP2"/>
    <property type="match status" value="1"/>
</dbReference>
<evidence type="ECO:0000256" key="1">
    <source>
        <dbReference type="SAM" id="MobiDB-lite"/>
    </source>
</evidence>
<protein>
    <recommendedName>
        <fullName evidence="5">Mycothiol-dependent maleylpyruvate isomerase metal-binding domain-containing protein</fullName>
    </recommendedName>
</protein>
<feature type="domain" description="SCP2" evidence="2">
    <location>
        <begin position="203"/>
        <end position="282"/>
    </location>
</feature>
<dbReference type="SUPFAM" id="SSF109854">
    <property type="entry name" value="DinB/YfiT-like putative metalloenzymes"/>
    <property type="match status" value="1"/>
</dbReference>
<dbReference type="Pfam" id="PF11716">
    <property type="entry name" value="MDMPI_N"/>
    <property type="match status" value="1"/>
</dbReference>
<dbReference type="Gene3D" id="3.30.1050.10">
    <property type="entry name" value="SCP2 sterol-binding domain"/>
    <property type="match status" value="1"/>
</dbReference>
<evidence type="ECO:0008006" key="5">
    <source>
        <dbReference type="Google" id="ProtNLM"/>
    </source>
</evidence>
<dbReference type="InterPro" id="IPR034660">
    <property type="entry name" value="DinB/YfiT-like"/>
</dbReference>
<dbReference type="GO" id="GO:0046872">
    <property type="term" value="F:metal ion binding"/>
    <property type="evidence" value="ECO:0007669"/>
    <property type="project" value="InterPro"/>
</dbReference>
<evidence type="ECO:0000313" key="4">
    <source>
        <dbReference type="EMBL" id="CUV05958.1"/>
    </source>
</evidence>
<feature type="region of interest" description="Disordered" evidence="1">
    <location>
        <begin position="61"/>
        <end position="81"/>
    </location>
</feature>
<accession>A0A161JVU3</accession>
<dbReference type="SUPFAM" id="SSF55718">
    <property type="entry name" value="SCP-like"/>
    <property type="match status" value="1"/>
</dbReference>
<dbReference type="InterPro" id="IPR024344">
    <property type="entry name" value="MDMPI_metal-binding"/>
</dbReference>
<feature type="domain" description="Mycothiol-dependent maleylpyruvate isomerase metal-binding" evidence="3">
    <location>
        <begin position="14"/>
        <end position="158"/>
    </location>
</feature>